<keyword evidence="4" id="KW-0547">Nucleotide-binding</keyword>
<keyword evidence="5 8" id="KW-0067">ATP-binding</keyword>
<dbReference type="Pfam" id="PF00005">
    <property type="entry name" value="ABC_tran"/>
    <property type="match status" value="1"/>
</dbReference>
<dbReference type="GO" id="GO:0005524">
    <property type="term" value="F:ATP binding"/>
    <property type="evidence" value="ECO:0007669"/>
    <property type="project" value="UniProtKB-KW"/>
</dbReference>
<name>A0ABU2M1H7_9ACTN</name>
<evidence type="ECO:0000313" key="9">
    <source>
        <dbReference type="Proteomes" id="UP001183420"/>
    </source>
</evidence>
<keyword evidence="6" id="KW-0046">Antibiotic resistance</keyword>
<evidence type="ECO:0000256" key="6">
    <source>
        <dbReference type="ARBA" id="ARBA00023251"/>
    </source>
</evidence>
<dbReference type="InterPro" id="IPR027417">
    <property type="entry name" value="P-loop_NTPase"/>
</dbReference>
<feature type="domain" description="ABC transporter" evidence="7">
    <location>
        <begin position="24"/>
        <end position="85"/>
    </location>
</feature>
<comment type="subcellular location">
    <subcellularLocation>
        <location evidence="1">Cell membrane</location>
        <topology evidence="1">Peripheral membrane protein</topology>
    </subcellularLocation>
</comment>
<dbReference type="Gene3D" id="3.40.50.300">
    <property type="entry name" value="P-loop containing nucleotide triphosphate hydrolases"/>
    <property type="match status" value="1"/>
</dbReference>
<dbReference type="SUPFAM" id="SSF52540">
    <property type="entry name" value="P-loop containing nucleoside triphosphate hydrolases"/>
    <property type="match status" value="1"/>
</dbReference>
<protein>
    <submittedName>
        <fullName evidence="8">ATP-binding cassette domain-containing protein</fullName>
    </submittedName>
</protein>
<sequence length="86" mass="9215">MTLDTGTVSVKHLSVKYRRTVAVDDLTLSLTSGVTGLLGPNGAGKTTLLRALATARLPETGDLRVFGLDPRQAGPRRAIRRRLGFL</sequence>
<evidence type="ECO:0000256" key="2">
    <source>
        <dbReference type="ARBA" id="ARBA00005417"/>
    </source>
</evidence>
<evidence type="ECO:0000256" key="3">
    <source>
        <dbReference type="ARBA" id="ARBA00022448"/>
    </source>
</evidence>
<reference evidence="9" key="1">
    <citation type="submission" date="2023-07" db="EMBL/GenBank/DDBJ databases">
        <title>30 novel species of actinomycetes from the DSMZ collection.</title>
        <authorList>
            <person name="Nouioui I."/>
        </authorList>
    </citation>
    <scope>NUCLEOTIDE SEQUENCE [LARGE SCALE GENOMIC DNA]</scope>
    <source>
        <strain evidence="9">DSM 44918</strain>
    </source>
</reference>
<gene>
    <name evidence="8" type="ORF">RNC47_35970</name>
</gene>
<evidence type="ECO:0000259" key="7">
    <source>
        <dbReference type="Pfam" id="PF00005"/>
    </source>
</evidence>
<accession>A0ABU2M1H7</accession>
<keyword evidence="9" id="KW-1185">Reference proteome</keyword>
<dbReference type="InterPro" id="IPR003439">
    <property type="entry name" value="ABC_transporter-like_ATP-bd"/>
</dbReference>
<evidence type="ECO:0000256" key="5">
    <source>
        <dbReference type="ARBA" id="ARBA00022840"/>
    </source>
</evidence>
<dbReference type="EMBL" id="JAVREM010000159">
    <property type="protein sequence ID" value="MDT0323709.1"/>
    <property type="molecule type" value="Genomic_DNA"/>
</dbReference>
<dbReference type="RefSeq" id="WP_311605047.1">
    <property type="nucleotide sequence ID" value="NZ_JAVREM010000159.1"/>
</dbReference>
<dbReference type="PANTHER" id="PTHR42711:SF5">
    <property type="entry name" value="ABC TRANSPORTER ATP-BINDING PROTEIN NATA"/>
    <property type="match status" value="1"/>
</dbReference>
<keyword evidence="3" id="KW-0813">Transport</keyword>
<feature type="non-terminal residue" evidence="8">
    <location>
        <position position="86"/>
    </location>
</feature>
<dbReference type="PANTHER" id="PTHR42711">
    <property type="entry name" value="ABC TRANSPORTER ATP-BINDING PROTEIN"/>
    <property type="match status" value="1"/>
</dbReference>
<comment type="caution">
    <text evidence="8">The sequence shown here is derived from an EMBL/GenBank/DDBJ whole genome shotgun (WGS) entry which is preliminary data.</text>
</comment>
<evidence type="ECO:0000313" key="8">
    <source>
        <dbReference type="EMBL" id="MDT0323709.1"/>
    </source>
</evidence>
<evidence type="ECO:0000256" key="1">
    <source>
        <dbReference type="ARBA" id="ARBA00004202"/>
    </source>
</evidence>
<evidence type="ECO:0000256" key="4">
    <source>
        <dbReference type="ARBA" id="ARBA00022741"/>
    </source>
</evidence>
<comment type="similarity">
    <text evidence="2">Belongs to the ABC transporter superfamily.</text>
</comment>
<dbReference type="InterPro" id="IPR050763">
    <property type="entry name" value="ABC_transporter_ATP-binding"/>
</dbReference>
<dbReference type="Proteomes" id="UP001183420">
    <property type="component" value="Unassembled WGS sequence"/>
</dbReference>
<proteinExistence type="inferred from homology"/>
<organism evidence="8 9">
    <name type="scientific">Streptomyces millisiae</name>
    <dbReference type="NCBI Taxonomy" id="3075542"/>
    <lineage>
        <taxon>Bacteria</taxon>
        <taxon>Bacillati</taxon>
        <taxon>Actinomycetota</taxon>
        <taxon>Actinomycetes</taxon>
        <taxon>Kitasatosporales</taxon>
        <taxon>Streptomycetaceae</taxon>
        <taxon>Streptomyces</taxon>
    </lineage>
</organism>